<feature type="compositionally biased region" description="Low complexity" evidence="3">
    <location>
        <begin position="178"/>
        <end position="188"/>
    </location>
</feature>
<comment type="subcellular location">
    <subcellularLocation>
        <location evidence="1">Nucleus</location>
    </subcellularLocation>
</comment>
<feature type="compositionally biased region" description="Pro residues" evidence="3">
    <location>
        <begin position="242"/>
        <end position="264"/>
    </location>
</feature>
<dbReference type="EMBL" id="KV417520">
    <property type="protein sequence ID" value="KZP25530.1"/>
    <property type="molecule type" value="Genomic_DNA"/>
</dbReference>
<dbReference type="InterPro" id="IPR012916">
    <property type="entry name" value="RED_N"/>
</dbReference>
<evidence type="ECO:0000313" key="5">
    <source>
        <dbReference type="EMBL" id="KZP25530.1"/>
    </source>
</evidence>
<feature type="compositionally biased region" description="Low complexity" evidence="3">
    <location>
        <begin position="12"/>
        <end position="46"/>
    </location>
</feature>
<proteinExistence type="predicted"/>
<dbReference type="STRING" id="436010.A0A166NZ44"/>
<evidence type="ECO:0000256" key="3">
    <source>
        <dbReference type="SAM" id="MobiDB-lite"/>
    </source>
</evidence>
<feature type="compositionally biased region" description="Basic and acidic residues" evidence="3">
    <location>
        <begin position="57"/>
        <end position="70"/>
    </location>
</feature>
<feature type="compositionally biased region" description="Acidic residues" evidence="3">
    <location>
        <begin position="358"/>
        <end position="368"/>
    </location>
</feature>
<dbReference type="InterPro" id="IPR039896">
    <property type="entry name" value="Red-like"/>
</dbReference>
<feature type="compositionally biased region" description="Basic residues" evidence="3">
    <location>
        <begin position="396"/>
        <end position="407"/>
    </location>
</feature>
<evidence type="ECO:0000313" key="6">
    <source>
        <dbReference type="Proteomes" id="UP000076532"/>
    </source>
</evidence>
<evidence type="ECO:0000256" key="1">
    <source>
        <dbReference type="ARBA" id="ARBA00004123"/>
    </source>
</evidence>
<evidence type="ECO:0000259" key="4">
    <source>
        <dbReference type="Pfam" id="PF07808"/>
    </source>
</evidence>
<gene>
    <name evidence="5" type="ORF">FIBSPDRAFT_1041369</name>
</gene>
<dbReference type="Pfam" id="PF07808">
    <property type="entry name" value="RED_N"/>
    <property type="match status" value="1"/>
</dbReference>
<evidence type="ECO:0000256" key="2">
    <source>
        <dbReference type="ARBA" id="ARBA00023242"/>
    </source>
</evidence>
<dbReference type="PANTHER" id="PTHR12765">
    <property type="entry name" value="RED PROTEIN IK FACTOR CYTOKINE IK"/>
    <property type="match status" value="1"/>
</dbReference>
<feature type="compositionally biased region" description="Basic and acidic residues" evidence="3">
    <location>
        <begin position="222"/>
        <end position="231"/>
    </location>
</feature>
<feature type="compositionally biased region" description="Basic and acidic residues" evidence="3">
    <location>
        <begin position="408"/>
        <end position="459"/>
    </location>
</feature>
<feature type="region of interest" description="Disordered" evidence="3">
    <location>
        <begin position="1"/>
        <end position="70"/>
    </location>
</feature>
<sequence>MDQESFRKLLQAPRVGASSAAVSRGSLLTSASTSKSGSKTKTISASEPAFKPRKLKKAGDYRDRAAERRVGEGNDFAQVEAVLEDFERTQASEAQDKETIDAQRAYLGGDAAHTILVKGLDVSLFEQNKARLVPEVDDDTLEAALEEAVAPKKRTREDIVRELKAKRAGAGDVGGAEGSEAAPDAKAGAAGGLEGAKRAGKFKPIGFKPIGAADEKKKKRKEKEGGKEGDRKKKKRKVDAPPAVPEPVTAPAPAPETKPSPVHEPAPEPEIVDEDMDIFADAGEYEGVDLGEDDDDADNEVRGEGEEGEEGELQSTTLPPPARGAWFASEEAEAGPAHPPPPPGDRDDVDMRGPRLDEEPEDGEEDQPPEMMRLVPLASSAIPSIRDLLDADRAPNKKGGKDKKGKGAGKDRERDKEGKDSKEGKEGREKKEGKEKEKDAEKRAERDYKKLKEYTDKKAARSAAGDAQGKKGPRG</sequence>
<dbReference type="OrthoDB" id="3366823at2759"/>
<dbReference type="GO" id="GO:0005634">
    <property type="term" value="C:nucleus"/>
    <property type="evidence" value="ECO:0007669"/>
    <property type="project" value="UniProtKB-SubCell"/>
</dbReference>
<keyword evidence="2" id="KW-0539">Nucleus</keyword>
<dbReference type="Proteomes" id="UP000076532">
    <property type="component" value="Unassembled WGS sequence"/>
</dbReference>
<organism evidence="5 6">
    <name type="scientific">Athelia psychrophila</name>
    <dbReference type="NCBI Taxonomy" id="1759441"/>
    <lineage>
        <taxon>Eukaryota</taxon>
        <taxon>Fungi</taxon>
        <taxon>Dikarya</taxon>
        <taxon>Basidiomycota</taxon>
        <taxon>Agaricomycotina</taxon>
        <taxon>Agaricomycetes</taxon>
        <taxon>Agaricomycetidae</taxon>
        <taxon>Atheliales</taxon>
        <taxon>Atheliaceae</taxon>
        <taxon>Athelia</taxon>
    </lineage>
</organism>
<keyword evidence="6" id="KW-1185">Reference proteome</keyword>
<feature type="compositionally biased region" description="Acidic residues" evidence="3">
    <location>
        <begin position="270"/>
        <end position="298"/>
    </location>
</feature>
<dbReference type="AlphaFoldDB" id="A0A166NZ44"/>
<accession>A0A166NZ44</accession>
<feature type="domain" description="RED-like N-terminal" evidence="4">
    <location>
        <begin position="54"/>
        <end position="156"/>
    </location>
</feature>
<feature type="compositionally biased region" description="Basic and acidic residues" evidence="3">
    <location>
        <begin position="344"/>
        <end position="357"/>
    </location>
</feature>
<protein>
    <recommendedName>
        <fullName evidence="4">RED-like N-terminal domain-containing protein</fullName>
    </recommendedName>
</protein>
<name>A0A166NZ44_9AGAM</name>
<reference evidence="5 6" key="1">
    <citation type="journal article" date="2016" name="Mol. Biol. Evol.">
        <title>Comparative Genomics of Early-Diverging Mushroom-Forming Fungi Provides Insights into the Origins of Lignocellulose Decay Capabilities.</title>
        <authorList>
            <person name="Nagy L.G."/>
            <person name="Riley R."/>
            <person name="Tritt A."/>
            <person name="Adam C."/>
            <person name="Daum C."/>
            <person name="Floudas D."/>
            <person name="Sun H."/>
            <person name="Yadav J.S."/>
            <person name="Pangilinan J."/>
            <person name="Larsson K.H."/>
            <person name="Matsuura K."/>
            <person name="Barry K."/>
            <person name="Labutti K."/>
            <person name="Kuo R."/>
            <person name="Ohm R.A."/>
            <person name="Bhattacharya S.S."/>
            <person name="Shirouzu T."/>
            <person name="Yoshinaga Y."/>
            <person name="Martin F.M."/>
            <person name="Grigoriev I.V."/>
            <person name="Hibbett D.S."/>
        </authorList>
    </citation>
    <scope>NUCLEOTIDE SEQUENCE [LARGE SCALE GENOMIC DNA]</scope>
    <source>
        <strain evidence="5 6">CBS 109695</strain>
    </source>
</reference>
<feature type="region of interest" description="Disordered" evidence="3">
    <location>
        <begin position="165"/>
        <end position="475"/>
    </location>
</feature>